<evidence type="ECO:0000313" key="7">
    <source>
        <dbReference type="Proteomes" id="UP000663629"/>
    </source>
</evidence>
<protein>
    <submittedName>
        <fullName evidence="6">Alpha-hydroxy-acid oxidizing protein</fullName>
    </submittedName>
</protein>
<dbReference type="PANTHER" id="PTHR10578">
    <property type="entry name" value="S -2-HYDROXY-ACID OXIDASE-RELATED"/>
    <property type="match status" value="1"/>
</dbReference>
<reference evidence="6 7" key="1">
    <citation type="submission" date="2021-02" db="EMBL/GenBank/DDBJ databases">
        <title>Paracoccus methylovroum sp.nov., a new methanol and methylamine utilizing methylotrophic denitrifer.</title>
        <authorList>
            <person name="Timsy T."/>
            <person name="Behrendt U."/>
            <person name="Ulrich A."/>
            <person name="Spanner T."/>
            <person name="Foesel B.U."/>
            <person name="Horn M.A."/>
            <person name="Kolb S."/>
        </authorList>
    </citation>
    <scope>NUCLEOTIDE SEQUENCE [LARGE SCALE GENOMIC DNA]</scope>
    <source>
        <strain evidence="6 7">H4-D09</strain>
    </source>
</reference>
<dbReference type="InterPro" id="IPR000262">
    <property type="entry name" value="FMN-dep_DH"/>
</dbReference>
<dbReference type="InterPro" id="IPR013785">
    <property type="entry name" value="Aldolase_TIM"/>
</dbReference>
<evidence type="ECO:0000256" key="3">
    <source>
        <dbReference type="ARBA" id="ARBA00022643"/>
    </source>
</evidence>
<evidence type="ECO:0000313" key="6">
    <source>
        <dbReference type="EMBL" id="QRZ12754.1"/>
    </source>
</evidence>
<dbReference type="Gene3D" id="3.20.20.70">
    <property type="entry name" value="Aldolase class I"/>
    <property type="match status" value="1"/>
</dbReference>
<sequence length="196" mass="20833">MGRSLLADGLPRFAHYPPAARASILGRKGATMRHQPGLSWDHTRAVRDCWPGRMLLKGILSPQDAVIARDMGVDGVVVPSHGMRNFDSTISPVEILPLIRAAVGPDYTLLADSGVQRGSDILKLLLAGADAVMLGRAMLYALAAAGTEGAVRMVELLSVELSDCRLILGAQAIACRSVPKSAPVSLGFGRVWRNIT</sequence>
<feature type="domain" description="FMN hydroxy acid dehydrogenase" evidence="5">
    <location>
        <begin position="1"/>
        <end position="186"/>
    </location>
</feature>
<dbReference type="Proteomes" id="UP000663629">
    <property type="component" value="Chromosome 1"/>
</dbReference>
<comment type="cofactor">
    <cofactor evidence="1">
        <name>FMN</name>
        <dbReference type="ChEBI" id="CHEBI:58210"/>
    </cofactor>
</comment>
<dbReference type="PROSITE" id="PS51349">
    <property type="entry name" value="FMN_HYDROXY_ACID_DH_2"/>
    <property type="match status" value="1"/>
</dbReference>
<name>A0ABX7JG99_9RHOB</name>
<dbReference type="PANTHER" id="PTHR10578:SF107">
    <property type="entry name" value="2-HYDROXYACID OXIDASE 1"/>
    <property type="match status" value="1"/>
</dbReference>
<dbReference type="Pfam" id="PF01070">
    <property type="entry name" value="FMN_dh"/>
    <property type="match status" value="1"/>
</dbReference>
<keyword evidence="3" id="KW-0288">FMN</keyword>
<organism evidence="6 7">
    <name type="scientific">Paracoccus methylovorus</name>
    <dbReference type="NCBI Taxonomy" id="2812658"/>
    <lineage>
        <taxon>Bacteria</taxon>
        <taxon>Pseudomonadati</taxon>
        <taxon>Pseudomonadota</taxon>
        <taxon>Alphaproteobacteria</taxon>
        <taxon>Rhodobacterales</taxon>
        <taxon>Paracoccaceae</taxon>
        <taxon>Paracoccus</taxon>
    </lineage>
</organism>
<dbReference type="SUPFAM" id="SSF51395">
    <property type="entry name" value="FMN-linked oxidoreductases"/>
    <property type="match status" value="1"/>
</dbReference>
<dbReference type="EMBL" id="CP070368">
    <property type="protein sequence ID" value="QRZ12754.1"/>
    <property type="molecule type" value="Genomic_DNA"/>
</dbReference>
<evidence type="ECO:0000256" key="1">
    <source>
        <dbReference type="ARBA" id="ARBA00001917"/>
    </source>
</evidence>
<gene>
    <name evidence="6" type="ORF">JWJ88_09050</name>
</gene>
<keyword evidence="2" id="KW-0285">Flavoprotein</keyword>
<keyword evidence="7" id="KW-1185">Reference proteome</keyword>
<accession>A0ABX7JG99</accession>
<evidence type="ECO:0000256" key="4">
    <source>
        <dbReference type="ARBA" id="ARBA00023002"/>
    </source>
</evidence>
<proteinExistence type="predicted"/>
<evidence type="ECO:0000256" key="2">
    <source>
        <dbReference type="ARBA" id="ARBA00022630"/>
    </source>
</evidence>
<keyword evidence="4" id="KW-0560">Oxidoreductase</keyword>
<evidence type="ECO:0000259" key="5">
    <source>
        <dbReference type="PROSITE" id="PS51349"/>
    </source>
</evidence>
<dbReference type="InterPro" id="IPR037396">
    <property type="entry name" value="FMN_HAD"/>
</dbReference>
<dbReference type="RefSeq" id="WP_205293781.1">
    <property type="nucleotide sequence ID" value="NZ_CP070368.1"/>
</dbReference>